<keyword evidence="2" id="KW-0732">Signal</keyword>
<organism evidence="3 4">
    <name type="scientific">Algoriphagus locisalis</name>
    <dbReference type="NCBI Taxonomy" id="305507"/>
    <lineage>
        <taxon>Bacteria</taxon>
        <taxon>Pseudomonadati</taxon>
        <taxon>Bacteroidota</taxon>
        <taxon>Cytophagia</taxon>
        <taxon>Cytophagales</taxon>
        <taxon>Cyclobacteriaceae</taxon>
        <taxon>Algoriphagus</taxon>
    </lineage>
</organism>
<protein>
    <submittedName>
        <fullName evidence="3">Uncharacterized protein</fullName>
    </submittedName>
</protein>
<dbReference type="AlphaFoldDB" id="A0A1I7CBF9"/>
<feature type="region of interest" description="Disordered" evidence="1">
    <location>
        <begin position="104"/>
        <end position="130"/>
    </location>
</feature>
<proteinExistence type="predicted"/>
<feature type="signal peptide" evidence="2">
    <location>
        <begin position="1"/>
        <end position="22"/>
    </location>
</feature>
<feature type="chain" id="PRO_5011488200" evidence="2">
    <location>
        <begin position="23"/>
        <end position="152"/>
    </location>
</feature>
<evidence type="ECO:0000256" key="1">
    <source>
        <dbReference type="SAM" id="MobiDB-lite"/>
    </source>
</evidence>
<dbReference type="RefSeq" id="WP_091694867.1">
    <property type="nucleotide sequence ID" value="NZ_FPBF01000004.1"/>
</dbReference>
<evidence type="ECO:0000256" key="2">
    <source>
        <dbReference type="SAM" id="SignalP"/>
    </source>
</evidence>
<dbReference type="Proteomes" id="UP000199673">
    <property type="component" value="Unassembled WGS sequence"/>
</dbReference>
<keyword evidence="4" id="KW-1185">Reference proteome</keyword>
<dbReference type="STRING" id="305507.SAMN04489724_3036"/>
<dbReference type="OrthoDB" id="9962626at2"/>
<dbReference type="EMBL" id="FPBF01000004">
    <property type="protein sequence ID" value="SFT96747.1"/>
    <property type="molecule type" value="Genomic_DNA"/>
</dbReference>
<reference evidence="4" key="1">
    <citation type="submission" date="2016-10" db="EMBL/GenBank/DDBJ databases">
        <authorList>
            <person name="Varghese N."/>
            <person name="Submissions S."/>
        </authorList>
    </citation>
    <scope>NUCLEOTIDE SEQUENCE [LARGE SCALE GENOMIC DNA]</scope>
    <source>
        <strain evidence="4">DSM 23445</strain>
    </source>
</reference>
<evidence type="ECO:0000313" key="4">
    <source>
        <dbReference type="Proteomes" id="UP000199673"/>
    </source>
</evidence>
<accession>A0A1I7CBF9</accession>
<gene>
    <name evidence="3" type="ORF">SAMN04489724_3036</name>
</gene>
<evidence type="ECO:0000313" key="3">
    <source>
        <dbReference type="EMBL" id="SFT96747.1"/>
    </source>
</evidence>
<sequence>MGNSLRILFLMLFIVAGSAATAQVDNRPSKDTEHKFDSTHRFKIEDGLYVGVHIDKNKKQPSAQKVIRNMKTNNPALDSAKTKRFVLDDGSDIGVGAGYRSERAKSFEQRKTQATVAKKKLAPSPEADTVQQKRIVIQDGRYVGAGPKKGTP</sequence>
<name>A0A1I7CBF9_9BACT</name>